<dbReference type="Proteomes" id="UP000289738">
    <property type="component" value="Chromosome B09"/>
</dbReference>
<name>A0A444XUW2_ARAHY</name>
<evidence type="ECO:0000313" key="1">
    <source>
        <dbReference type="EMBL" id="RYQ93541.1"/>
    </source>
</evidence>
<dbReference type="OrthoDB" id="1649181at2759"/>
<dbReference type="EMBL" id="SDMP01000019">
    <property type="protein sequence ID" value="RYQ93541.1"/>
    <property type="molecule type" value="Genomic_DNA"/>
</dbReference>
<organism evidence="1 2">
    <name type="scientific">Arachis hypogaea</name>
    <name type="common">Peanut</name>
    <dbReference type="NCBI Taxonomy" id="3818"/>
    <lineage>
        <taxon>Eukaryota</taxon>
        <taxon>Viridiplantae</taxon>
        <taxon>Streptophyta</taxon>
        <taxon>Embryophyta</taxon>
        <taxon>Tracheophyta</taxon>
        <taxon>Spermatophyta</taxon>
        <taxon>Magnoliopsida</taxon>
        <taxon>eudicotyledons</taxon>
        <taxon>Gunneridae</taxon>
        <taxon>Pentapetalae</taxon>
        <taxon>rosids</taxon>
        <taxon>fabids</taxon>
        <taxon>Fabales</taxon>
        <taxon>Fabaceae</taxon>
        <taxon>Papilionoideae</taxon>
        <taxon>50 kb inversion clade</taxon>
        <taxon>dalbergioids sensu lato</taxon>
        <taxon>Dalbergieae</taxon>
        <taxon>Pterocarpus clade</taxon>
        <taxon>Arachis</taxon>
    </lineage>
</organism>
<keyword evidence="2" id="KW-1185">Reference proteome</keyword>
<comment type="caution">
    <text evidence="1">The sequence shown here is derived from an EMBL/GenBank/DDBJ whole genome shotgun (WGS) entry which is preliminary data.</text>
</comment>
<proteinExistence type="predicted"/>
<dbReference type="PANTHER" id="PTHR34956">
    <property type="entry name" value="OS05G0397300 PROTEIN"/>
    <property type="match status" value="1"/>
</dbReference>
<dbReference type="AlphaFoldDB" id="A0A444XUW2"/>
<reference evidence="1 2" key="1">
    <citation type="submission" date="2019-01" db="EMBL/GenBank/DDBJ databases">
        <title>Sequencing of cultivated peanut Arachis hypogaea provides insights into genome evolution and oil improvement.</title>
        <authorList>
            <person name="Chen X."/>
        </authorList>
    </citation>
    <scope>NUCLEOTIDE SEQUENCE [LARGE SCALE GENOMIC DNA]</scope>
    <source>
        <strain evidence="2">cv. Fuhuasheng</strain>
        <tissue evidence="1">Leaves</tissue>
    </source>
</reference>
<accession>A0A444XUW2</accession>
<evidence type="ECO:0000313" key="2">
    <source>
        <dbReference type="Proteomes" id="UP000289738"/>
    </source>
</evidence>
<protein>
    <submittedName>
        <fullName evidence="1">Uncharacterized protein</fullName>
    </submittedName>
</protein>
<dbReference type="PANTHER" id="PTHR34956:SF1">
    <property type="entry name" value="DUF4005 DOMAIN-CONTAINING PROTEIN"/>
    <property type="match status" value="1"/>
</dbReference>
<gene>
    <name evidence="1" type="ORF">Ahy_B09g099817</name>
</gene>
<sequence>MEMEMNSNASVVFEAENDDDSFYAEIRRQILLLTSEENEDVIEKTCCKINNHGGGDSNRLVYGVGPAAASLSLNSGFGSLCCWESDAAGRLPAPAPAPPVWLVNLWKHGKGTGVFIPQVPCSKNKRSGRMNNGRRRIYRPVVNNKD</sequence>